<proteinExistence type="predicted"/>
<accession>A0A1M7ATS3</accession>
<dbReference type="EMBL" id="FOKU01000009">
    <property type="protein sequence ID" value="SFC35938.1"/>
    <property type="molecule type" value="Genomic_DNA"/>
</dbReference>
<evidence type="ECO:0000256" key="1">
    <source>
        <dbReference type="SAM" id="Phobius"/>
    </source>
</evidence>
<comment type="caution">
    <text evidence="3">The sequence shown here is derived from an EMBL/GenBank/DDBJ whole genome shotgun (WGS) entry which is preliminary data.</text>
</comment>
<dbReference type="AlphaFoldDB" id="A0A1M7ATS3"/>
<name>A0A1M7ATS3_9FLAO</name>
<reference evidence="3 4" key="1">
    <citation type="submission" date="2016-11" db="EMBL/GenBank/DDBJ databases">
        <authorList>
            <person name="Varghese N."/>
            <person name="Submissions S."/>
        </authorList>
    </citation>
    <scope>NUCLEOTIDE SEQUENCE [LARGE SCALE GENOMIC DNA]</scope>
    <source>
        <strain evidence="3 4">CGMCC 1.12174</strain>
        <strain evidence="2 5">DSM 26351</strain>
    </source>
</reference>
<organism evidence="3 4">
    <name type="scientific">Flagellimonas taeanensis</name>
    <dbReference type="NCBI Taxonomy" id="1005926"/>
    <lineage>
        <taxon>Bacteria</taxon>
        <taxon>Pseudomonadati</taxon>
        <taxon>Bacteroidota</taxon>
        <taxon>Flavobacteriia</taxon>
        <taxon>Flavobacteriales</taxon>
        <taxon>Flavobacteriaceae</taxon>
        <taxon>Flagellimonas</taxon>
    </lineage>
</organism>
<dbReference type="Proteomes" id="UP000184031">
    <property type="component" value="Unassembled WGS sequence"/>
</dbReference>
<keyword evidence="1" id="KW-1133">Transmembrane helix</keyword>
<keyword evidence="5" id="KW-1185">Reference proteome</keyword>
<evidence type="ECO:0000313" key="5">
    <source>
        <dbReference type="Proteomes" id="UP000198940"/>
    </source>
</evidence>
<gene>
    <name evidence="2" type="ORF">SAMN04487891_109164</name>
    <name evidence="3" type="ORF">SAMN05216293_3537</name>
</gene>
<keyword evidence="1" id="KW-0472">Membrane</keyword>
<sequence>MWEGIVSILVGFLTIIIIKKSKKEIGKGDYEGSFNFDTKGYIYAIILIIIGIYILYVSI</sequence>
<keyword evidence="1" id="KW-0812">Transmembrane</keyword>
<protein>
    <submittedName>
        <fullName evidence="3">Uncharacterized protein</fullName>
    </submittedName>
</protein>
<dbReference type="Proteomes" id="UP000198940">
    <property type="component" value="Unassembled WGS sequence"/>
</dbReference>
<dbReference type="EMBL" id="FRAT01000010">
    <property type="protein sequence ID" value="SHL46061.1"/>
    <property type="molecule type" value="Genomic_DNA"/>
</dbReference>
<evidence type="ECO:0000313" key="2">
    <source>
        <dbReference type="EMBL" id="SFC35938.1"/>
    </source>
</evidence>
<evidence type="ECO:0000313" key="4">
    <source>
        <dbReference type="Proteomes" id="UP000184031"/>
    </source>
</evidence>
<evidence type="ECO:0000313" key="3">
    <source>
        <dbReference type="EMBL" id="SHL46061.1"/>
    </source>
</evidence>
<feature type="transmembrane region" description="Helical" evidence="1">
    <location>
        <begin position="40"/>
        <end position="58"/>
    </location>
</feature>
<dbReference type="STRING" id="1055723.SAMN05216293_3537"/>